<feature type="non-terminal residue" evidence="2">
    <location>
        <position position="340"/>
    </location>
</feature>
<reference evidence="2" key="1">
    <citation type="submission" date="2023-03" db="EMBL/GenBank/DDBJ databases">
        <title>Massive genome expansion in bonnet fungi (Mycena s.s.) driven by repeated elements and novel gene families across ecological guilds.</title>
        <authorList>
            <consortium name="Lawrence Berkeley National Laboratory"/>
            <person name="Harder C.B."/>
            <person name="Miyauchi S."/>
            <person name="Viragh M."/>
            <person name="Kuo A."/>
            <person name="Thoen E."/>
            <person name="Andreopoulos B."/>
            <person name="Lu D."/>
            <person name="Skrede I."/>
            <person name="Drula E."/>
            <person name="Henrissat B."/>
            <person name="Morin E."/>
            <person name="Kohler A."/>
            <person name="Barry K."/>
            <person name="LaButti K."/>
            <person name="Morin E."/>
            <person name="Salamov A."/>
            <person name="Lipzen A."/>
            <person name="Mereny Z."/>
            <person name="Hegedus B."/>
            <person name="Baldrian P."/>
            <person name="Stursova M."/>
            <person name="Weitz H."/>
            <person name="Taylor A."/>
            <person name="Grigoriev I.V."/>
            <person name="Nagy L.G."/>
            <person name="Martin F."/>
            <person name="Kauserud H."/>
        </authorList>
    </citation>
    <scope>NUCLEOTIDE SEQUENCE</scope>
    <source>
        <strain evidence="2">CBHHK173m</strain>
    </source>
</reference>
<comment type="caution">
    <text evidence="2">The sequence shown here is derived from an EMBL/GenBank/DDBJ whole genome shotgun (WGS) entry which is preliminary data.</text>
</comment>
<dbReference type="EMBL" id="JARJCN010000105">
    <property type="protein sequence ID" value="KAJ7075020.1"/>
    <property type="molecule type" value="Genomic_DNA"/>
</dbReference>
<organism evidence="2 3">
    <name type="scientific">Mycena belliarum</name>
    <dbReference type="NCBI Taxonomy" id="1033014"/>
    <lineage>
        <taxon>Eukaryota</taxon>
        <taxon>Fungi</taxon>
        <taxon>Dikarya</taxon>
        <taxon>Basidiomycota</taxon>
        <taxon>Agaricomycotina</taxon>
        <taxon>Agaricomycetes</taxon>
        <taxon>Agaricomycetidae</taxon>
        <taxon>Agaricales</taxon>
        <taxon>Marasmiineae</taxon>
        <taxon>Mycenaceae</taxon>
        <taxon>Mycena</taxon>
    </lineage>
</organism>
<name>A0AAD6XJ01_9AGAR</name>
<keyword evidence="3" id="KW-1185">Reference proteome</keyword>
<dbReference type="InterPro" id="IPR041457">
    <property type="entry name" value="CxC2_KDZ-assoc"/>
</dbReference>
<dbReference type="Pfam" id="PF18803">
    <property type="entry name" value="CxC2"/>
    <property type="match status" value="1"/>
</dbReference>
<evidence type="ECO:0000313" key="2">
    <source>
        <dbReference type="EMBL" id="KAJ7075020.1"/>
    </source>
</evidence>
<dbReference type="AlphaFoldDB" id="A0AAD6XJ01"/>
<evidence type="ECO:0000313" key="3">
    <source>
        <dbReference type="Proteomes" id="UP001222325"/>
    </source>
</evidence>
<gene>
    <name evidence="2" type="ORF">B0H15DRAFT_792356</name>
</gene>
<feature type="domain" description="CxC2-like cysteine cluster KDZ transposase-associated" evidence="1">
    <location>
        <begin position="86"/>
        <end position="201"/>
    </location>
</feature>
<accession>A0AAD6XJ01</accession>
<dbReference type="Proteomes" id="UP001222325">
    <property type="component" value="Unassembled WGS sequence"/>
</dbReference>
<sequence>DRPLNVWLEDDLEDFLDEIIRDEGHGDYTGRIRCTECRSPLIDEYRCDGCFTRAPFCDVCIVALHQDNPFHIVQHWSGSAWKRMGLRALGLRMQLGHRRGEICPGVLARTPEEVEAAETDSFCIVDTEMIHEVSLDFCTCGTAPSRTVQLLRARLYPATTLRPRSAATFRVLRKFHMMSFESKCSAYEFYNALARKTNNTGTFQPRNRYSEFLRMTREWRHIQMLKRSGRIHITGGARDIEAGACALLCPACPQPGKNLPTEGEWRTVSREKRFLYALFLAIDANFRMKRKQVSSEEADPGLNRGAAFYSEVKAYMEHVGKHWDMEQEASLSSAQQRFAG</sequence>
<protein>
    <recommendedName>
        <fullName evidence="1">CxC2-like cysteine cluster KDZ transposase-associated domain-containing protein</fullName>
    </recommendedName>
</protein>
<evidence type="ECO:0000259" key="1">
    <source>
        <dbReference type="Pfam" id="PF18803"/>
    </source>
</evidence>
<proteinExistence type="predicted"/>